<keyword evidence="3" id="KW-1185">Reference proteome</keyword>
<evidence type="ECO:0000313" key="3">
    <source>
        <dbReference type="Proteomes" id="UP000598120"/>
    </source>
</evidence>
<organism evidence="2 3">
    <name type="scientific">Aquaticitalea lipolytica</name>
    <dbReference type="NCBI Taxonomy" id="1247562"/>
    <lineage>
        <taxon>Bacteria</taxon>
        <taxon>Pseudomonadati</taxon>
        <taxon>Bacteroidota</taxon>
        <taxon>Flavobacteriia</taxon>
        <taxon>Flavobacteriales</taxon>
        <taxon>Flavobacteriaceae</taxon>
        <taxon>Aquaticitalea</taxon>
    </lineage>
</organism>
<dbReference type="InterPro" id="IPR013879">
    <property type="entry name" value="DUF1761"/>
</dbReference>
<dbReference type="RefSeq" id="WP_188605555.1">
    <property type="nucleotide sequence ID" value="NZ_BMIC01000001.1"/>
</dbReference>
<dbReference type="EMBL" id="BMIC01000001">
    <property type="protein sequence ID" value="GFZ83889.1"/>
    <property type="molecule type" value="Genomic_DNA"/>
</dbReference>
<keyword evidence="1" id="KW-0472">Membrane</keyword>
<feature type="transmembrane region" description="Helical" evidence="1">
    <location>
        <begin position="6"/>
        <end position="24"/>
    </location>
</feature>
<evidence type="ECO:0000256" key="1">
    <source>
        <dbReference type="SAM" id="Phobius"/>
    </source>
</evidence>
<protein>
    <recommendedName>
        <fullName evidence="4">DUF1761 domain-containing protein</fullName>
    </recommendedName>
</protein>
<feature type="transmembrane region" description="Helical" evidence="1">
    <location>
        <begin position="109"/>
        <end position="130"/>
    </location>
</feature>
<dbReference type="Proteomes" id="UP000598120">
    <property type="component" value="Unassembled WGS sequence"/>
</dbReference>
<dbReference type="AlphaFoldDB" id="A0A8J2XGI0"/>
<reference evidence="2 3" key="1">
    <citation type="journal article" date="2014" name="Int. J. Syst. Evol. Microbiol.">
        <title>Complete genome sequence of Corynebacterium casei LMG S-19264T (=DSM 44701T), isolated from a smear-ripened cheese.</title>
        <authorList>
            <consortium name="US DOE Joint Genome Institute (JGI-PGF)"/>
            <person name="Walter F."/>
            <person name="Albersmeier A."/>
            <person name="Kalinowski J."/>
            <person name="Ruckert C."/>
        </authorList>
    </citation>
    <scope>NUCLEOTIDE SEQUENCE [LARGE SCALE GENOMIC DNA]</scope>
    <source>
        <strain evidence="2 3">CGMCC 1.15295</strain>
    </source>
</reference>
<feature type="transmembrane region" description="Helical" evidence="1">
    <location>
        <begin position="51"/>
        <end position="71"/>
    </location>
</feature>
<keyword evidence="1" id="KW-0812">Transmembrane</keyword>
<sequence>MEMNFLAIAAAAVSTLVVGFVWYHPKVFGTVWMREAGLTEEQLKKGNMLKIFGLTLILSVLISMVVMMLTVHQIGAMGMVGGDPTTALPSYQVFMDDYGMAYRTFKHGAFHGFLAGLFFALPLIAINGLFEHKSAKYIFINSGYWIVSLMIMGAIICGWV</sequence>
<evidence type="ECO:0000313" key="2">
    <source>
        <dbReference type="EMBL" id="GFZ83889.1"/>
    </source>
</evidence>
<dbReference type="Pfam" id="PF08570">
    <property type="entry name" value="DUF1761"/>
    <property type="match status" value="1"/>
</dbReference>
<gene>
    <name evidence="2" type="ORF">GCM10011531_13600</name>
</gene>
<proteinExistence type="predicted"/>
<feature type="transmembrane region" description="Helical" evidence="1">
    <location>
        <begin position="137"/>
        <end position="156"/>
    </location>
</feature>
<name>A0A8J2XGI0_9FLAO</name>
<comment type="caution">
    <text evidence="2">The sequence shown here is derived from an EMBL/GenBank/DDBJ whole genome shotgun (WGS) entry which is preliminary data.</text>
</comment>
<keyword evidence="1" id="KW-1133">Transmembrane helix</keyword>
<evidence type="ECO:0008006" key="4">
    <source>
        <dbReference type="Google" id="ProtNLM"/>
    </source>
</evidence>
<accession>A0A8J2XGI0</accession>